<dbReference type="RefSeq" id="WP_055769877.1">
    <property type="nucleotide sequence ID" value="NZ_JAFKME010000003.1"/>
</dbReference>
<dbReference type="Gene3D" id="2.30.110.20">
    <property type="entry name" value="Hcp1-like"/>
    <property type="match status" value="1"/>
</dbReference>
<dbReference type="InterPro" id="IPR053165">
    <property type="entry name" value="HSI-I_assembly_Hcp1"/>
</dbReference>
<name>A0ABR5NH85_9GAMM</name>
<reference evidence="1 2" key="1">
    <citation type="submission" date="2015-05" db="EMBL/GenBank/DDBJ databases">
        <title>Genome sequencing and analysis of members of genus Stenotrophomonas.</title>
        <authorList>
            <person name="Patil P.P."/>
            <person name="Midha S."/>
            <person name="Patil P.B."/>
        </authorList>
    </citation>
    <scope>NUCLEOTIDE SEQUENCE [LARGE SCALE GENOMIC DNA]</scope>
    <source>
        <strain evidence="1 2">DSM 12575</strain>
    </source>
</reference>
<sequence length="162" mass="16789">MAASDYHLKIDGIPGESTDSKHANEIDITAFSWGVVNHGSTGQGGGGGSGKSTANDFTFSKPCDKASPLLMAAAATGKHIPKVVLSVRKASGQGGQADYLVITFEAVFVSSYSTAASGDALVHDSFSLNVGKVTFEYKPQNADGTLGGVVPANYDWTRNESK</sequence>
<dbReference type="SUPFAM" id="SSF141452">
    <property type="entry name" value="Hcp1-like"/>
    <property type="match status" value="1"/>
</dbReference>
<accession>A0ABR5NH85</accession>
<dbReference type="InterPro" id="IPR008514">
    <property type="entry name" value="T6SS_Hcp"/>
</dbReference>
<gene>
    <name evidence="1" type="ORF">ABB22_14050</name>
</gene>
<dbReference type="PANTHER" id="PTHR36152:SF5">
    <property type="entry name" value="PROTEIN HCP1"/>
    <property type="match status" value="1"/>
</dbReference>
<evidence type="ECO:0008006" key="3">
    <source>
        <dbReference type="Google" id="ProtNLM"/>
    </source>
</evidence>
<comment type="caution">
    <text evidence="1">The sequence shown here is derived from an EMBL/GenBank/DDBJ whole genome shotgun (WGS) entry which is preliminary data.</text>
</comment>
<dbReference type="Pfam" id="PF05638">
    <property type="entry name" value="T6SS_HCP"/>
    <property type="match status" value="1"/>
</dbReference>
<dbReference type="EMBL" id="LDJG01000023">
    <property type="protein sequence ID" value="KRG55490.1"/>
    <property type="molecule type" value="Genomic_DNA"/>
</dbReference>
<evidence type="ECO:0000313" key="1">
    <source>
        <dbReference type="EMBL" id="KRG55490.1"/>
    </source>
</evidence>
<proteinExistence type="predicted"/>
<dbReference type="InterPro" id="IPR036624">
    <property type="entry name" value="Hcp1-lik_sf"/>
</dbReference>
<dbReference type="PANTHER" id="PTHR36152">
    <property type="entry name" value="CYTOPLASMIC PROTEIN-RELATED"/>
    <property type="match status" value="1"/>
</dbReference>
<dbReference type="Proteomes" id="UP000050902">
    <property type="component" value="Unassembled WGS sequence"/>
</dbReference>
<keyword evidence="2" id="KW-1185">Reference proteome</keyword>
<organism evidence="1 2">
    <name type="scientific">Stenotrophomonas nitritireducens</name>
    <dbReference type="NCBI Taxonomy" id="83617"/>
    <lineage>
        <taxon>Bacteria</taxon>
        <taxon>Pseudomonadati</taxon>
        <taxon>Pseudomonadota</taxon>
        <taxon>Gammaproteobacteria</taxon>
        <taxon>Lysobacterales</taxon>
        <taxon>Lysobacteraceae</taxon>
        <taxon>Stenotrophomonas</taxon>
    </lineage>
</organism>
<protein>
    <recommendedName>
        <fullName evidence="3">Hcp1 family type VI secretion system effector</fullName>
    </recommendedName>
</protein>
<evidence type="ECO:0000313" key="2">
    <source>
        <dbReference type="Proteomes" id="UP000050902"/>
    </source>
</evidence>